<sequence length="442" mass="49860">MSLKTPVPDDFFNPPPLSATKVDELRAIGHRARRDLLEYTKMKGGPIEWTLHTNDGKVQVYTAREENLPLFLGTTLIESTLDEVRAIFTAPTTADIRRINSAYYPDILDEVRLYTLSTPTEHRPHHLSSVSWILHRSALQGFLIRCRDFCTVEHLEDVSIDGKKAWIRAFKSVELIACPELERRYGIIRAEFLHSGYIFMETDKIGTLRVIELQHVAPNGHVHGDLIGAMLVTLAVESQYNSMNSMQNNVYAHRLCQLSYLPSTVVGSKQPRTKCSVCLKKFGTFTRKSNCRRCGDVVCSKVCSAKYKLLIANLRVELRVCSRCIPGPNEVGQAIPLSTPMKRPPPRDDLSAYSEMSNPSYVYPSKQTHSFVSASTHLTPSANSSINDMFAHPGRKSSKMFMTHYEDDGPIEHDLRGSRPANHFEPSNRSTPRRRGDMVLLS</sequence>
<evidence type="ECO:0000259" key="6">
    <source>
        <dbReference type="PROSITE" id="PS50178"/>
    </source>
</evidence>
<dbReference type="SMART" id="SM00064">
    <property type="entry name" value="FYVE"/>
    <property type="match status" value="1"/>
</dbReference>
<dbReference type="InterPro" id="IPR002913">
    <property type="entry name" value="START_lipid-bd_dom"/>
</dbReference>
<protein>
    <recommendedName>
        <fullName evidence="6">FYVE-type domain-containing protein</fullName>
    </recommendedName>
</protein>
<gene>
    <name evidence="7" type="ORF">Ae201684_001533</name>
</gene>
<dbReference type="Gene3D" id="3.30.40.10">
    <property type="entry name" value="Zinc/RING finger domain, C3HC4 (zinc finger)"/>
    <property type="match status" value="1"/>
</dbReference>
<dbReference type="InterPro" id="IPR052727">
    <property type="entry name" value="Rab4/Rab5_effector"/>
</dbReference>
<dbReference type="PANTHER" id="PTHR13510:SF44">
    <property type="entry name" value="RABENOSYN-5"/>
    <property type="match status" value="1"/>
</dbReference>
<comment type="caution">
    <text evidence="7">The sequence shown here is derived from an EMBL/GenBank/DDBJ whole genome shotgun (WGS) entry which is preliminary data.</text>
</comment>
<evidence type="ECO:0000313" key="7">
    <source>
        <dbReference type="EMBL" id="KAF0743890.1"/>
    </source>
</evidence>
<keyword evidence="8" id="KW-1185">Reference proteome</keyword>
<name>A0A6G0XTP1_9STRA</name>
<dbReference type="VEuPathDB" id="FungiDB:AeMF1_008455"/>
<organism evidence="7 8">
    <name type="scientific">Aphanomyces euteiches</name>
    <dbReference type="NCBI Taxonomy" id="100861"/>
    <lineage>
        <taxon>Eukaryota</taxon>
        <taxon>Sar</taxon>
        <taxon>Stramenopiles</taxon>
        <taxon>Oomycota</taxon>
        <taxon>Saprolegniomycetes</taxon>
        <taxon>Saprolegniales</taxon>
        <taxon>Verrucalvaceae</taxon>
        <taxon>Aphanomyces</taxon>
    </lineage>
</organism>
<feature type="compositionally biased region" description="Basic and acidic residues" evidence="5">
    <location>
        <begin position="407"/>
        <end position="417"/>
    </location>
</feature>
<keyword evidence="2 4" id="KW-0863">Zinc-finger</keyword>
<evidence type="ECO:0000256" key="5">
    <source>
        <dbReference type="SAM" id="MobiDB-lite"/>
    </source>
</evidence>
<dbReference type="InterPro" id="IPR011011">
    <property type="entry name" value="Znf_FYVE_PHD"/>
</dbReference>
<evidence type="ECO:0000256" key="1">
    <source>
        <dbReference type="ARBA" id="ARBA00022723"/>
    </source>
</evidence>
<evidence type="ECO:0000256" key="2">
    <source>
        <dbReference type="ARBA" id="ARBA00022771"/>
    </source>
</evidence>
<dbReference type="GO" id="GO:0008289">
    <property type="term" value="F:lipid binding"/>
    <property type="evidence" value="ECO:0007669"/>
    <property type="project" value="InterPro"/>
</dbReference>
<feature type="region of interest" description="Disordered" evidence="5">
    <location>
        <begin position="335"/>
        <end position="356"/>
    </location>
</feature>
<dbReference type="GO" id="GO:0008270">
    <property type="term" value="F:zinc ion binding"/>
    <property type="evidence" value="ECO:0007669"/>
    <property type="project" value="UniProtKB-KW"/>
</dbReference>
<evidence type="ECO:0000313" key="8">
    <source>
        <dbReference type="Proteomes" id="UP000481153"/>
    </source>
</evidence>
<proteinExistence type="predicted"/>
<dbReference type="Proteomes" id="UP000481153">
    <property type="component" value="Unassembled WGS sequence"/>
</dbReference>
<feature type="region of interest" description="Disordered" evidence="5">
    <location>
        <begin position="407"/>
        <end position="442"/>
    </location>
</feature>
<dbReference type="PROSITE" id="PS50178">
    <property type="entry name" value="ZF_FYVE"/>
    <property type="match status" value="1"/>
</dbReference>
<evidence type="ECO:0000256" key="3">
    <source>
        <dbReference type="ARBA" id="ARBA00022833"/>
    </source>
</evidence>
<reference evidence="7 8" key="1">
    <citation type="submission" date="2019-07" db="EMBL/GenBank/DDBJ databases">
        <title>Genomics analysis of Aphanomyces spp. identifies a new class of oomycete effector associated with host adaptation.</title>
        <authorList>
            <person name="Gaulin E."/>
        </authorList>
    </citation>
    <scope>NUCLEOTIDE SEQUENCE [LARGE SCALE GENOMIC DNA]</scope>
    <source>
        <strain evidence="7 8">ATCC 201684</strain>
    </source>
</reference>
<dbReference type="SUPFAM" id="SSF57903">
    <property type="entry name" value="FYVE/PHD zinc finger"/>
    <property type="match status" value="1"/>
</dbReference>
<dbReference type="InterPro" id="IPR000306">
    <property type="entry name" value="Znf_FYVE"/>
</dbReference>
<dbReference type="EMBL" id="VJMJ01000012">
    <property type="protein sequence ID" value="KAF0743890.1"/>
    <property type="molecule type" value="Genomic_DNA"/>
</dbReference>
<dbReference type="SUPFAM" id="SSF55961">
    <property type="entry name" value="Bet v1-like"/>
    <property type="match status" value="1"/>
</dbReference>
<dbReference type="Gene3D" id="3.30.530.20">
    <property type="match status" value="1"/>
</dbReference>
<dbReference type="InterPro" id="IPR023393">
    <property type="entry name" value="START-like_dom_sf"/>
</dbReference>
<evidence type="ECO:0000256" key="4">
    <source>
        <dbReference type="PROSITE-ProRule" id="PRU00091"/>
    </source>
</evidence>
<accession>A0A6G0XTP1</accession>
<keyword evidence="3" id="KW-0862">Zinc</keyword>
<dbReference type="Pfam" id="PF01363">
    <property type="entry name" value="FYVE"/>
    <property type="match status" value="1"/>
</dbReference>
<dbReference type="Pfam" id="PF01852">
    <property type="entry name" value="START"/>
    <property type="match status" value="1"/>
</dbReference>
<dbReference type="AlphaFoldDB" id="A0A6G0XTP1"/>
<dbReference type="InterPro" id="IPR013083">
    <property type="entry name" value="Znf_RING/FYVE/PHD"/>
</dbReference>
<keyword evidence="1" id="KW-0479">Metal-binding</keyword>
<dbReference type="PANTHER" id="PTHR13510">
    <property type="entry name" value="FYVE-FINGER-CONTAINING RAB5 EFFECTOR PROTEIN RABENOSYN-5-RELATED"/>
    <property type="match status" value="1"/>
</dbReference>
<dbReference type="InterPro" id="IPR017455">
    <property type="entry name" value="Znf_FYVE-rel"/>
</dbReference>
<dbReference type="CDD" id="cd00065">
    <property type="entry name" value="FYVE_like_SF"/>
    <property type="match status" value="1"/>
</dbReference>
<feature type="domain" description="FYVE-type" evidence="6">
    <location>
        <begin position="269"/>
        <end position="329"/>
    </location>
</feature>